<comment type="caution">
    <text evidence="2">The sequence shown here is derived from an EMBL/GenBank/DDBJ whole genome shotgun (WGS) entry which is preliminary data.</text>
</comment>
<gene>
    <name evidence="2" type="ORF">VNO78_19130</name>
</gene>
<evidence type="ECO:0000313" key="2">
    <source>
        <dbReference type="EMBL" id="KAK7390925.1"/>
    </source>
</evidence>
<keyword evidence="1" id="KW-0812">Transmembrane</keyword>
<dbReference type="EMBL" id="JAYMYS010000005">
    <property type="protein sequence ID" value="KAK7390925.1"/>
    <property type="molecule type" value="Genomic_DNA"/>
</dbReference>
<proteinExistence type="predicted"/>
<dbReference type="Proteomes" id="UP001386955">
    <property type="component" value="Unassembled WGS sequence"/>
</dbReference>
<name>A0AAN9XG50_PSOTE</name>
<accession>A0AAN9XG50</accession>
<keyword evidence="1" id="KW-0472">Membrane</keyword>
<feature type="transmembrane region" description="Helical" evidence="1">
    <location>
        <begin position="61"/>
        <end position="83"/>
    </location>
</feature>
<sequence length="93" mass="10570">MHYSCQNISDPVPIEFSRKKLGSCIPAFVGGISFSVSLSLDRAKHVNSFPPFKHSVRTKRLLSLSLSLSIYIYIYIPLIPLTLSYRLNLWVRA</sequence>
<protein>
    <submittedName>
        <fullName evidence="2">Uncharacterized protein</fullName>
    </submittedName>
</protein>
<keyword evidence="3" id="KW-1185">Reference proteome</keyword>
<dbReference type="AlphaFoldDB" id="A0AAN9XG50"/>
<keyword evidence="1" id="KW-1133">Transmembrane helix</keyword>
<evidence type="ECO:0000256" key="1">
    <source>
        <dbReference type="SAM" id="Phobius"/>
    </source>
</evidence>
<reference evidence="2 3" key="1">
    <citation type="submission" date="2024-01" db="EMBL/GenBank/DDBJ databases">
        <title>The genomes of 5 underutilized Papilionoideae crops provide insights into root nodulation and disease resistanc.</title>
        <authorList>
            <person name="Jiang F."/>
        </authorList>
    </citation>
    <scope>NUCLEOTIDE SEQUENCE [LARGE SCALE GENOMIC DNA]</scope>
    <source>
        <strain evidence="2">DUOXIRENSHENG_FW03</strain>
        <tissue evidence="2">Leaves</tissue>
    </source>
</reference>
<evidence type="ECO:0000313" key="3">
    <source>
        <dbReference type="Proteomes" id="UP001386955"/>
    </source>
</evidence>
<organism evidence="2 3">
    <name type="scientific">Psophocarpus tetragonolobus</name>
    <name type="common">Winged bean</name>
    <name type="synonym">Dolichos tetragonolobus</name>
    <dbReference type="NCBI Taxonomy" id="3891"/>
    <lineage>
        <taxon>Eukaryota</taxon>
        <taxon>Viridiplantae</taxon>
        <taxon>Streptophyta</taxon>
        <taxon>Embryophyta</taxon>
        <taxon>Tracheophyta</taxon>
        <taxon>Spermatophyta</taxon>
        <taxon>Magnoliopsida</taxon>
        <taxon>eudicotyledons</taxon>
        <taxon>Gunneridae</taxon>
        <taxon>Pentapetalae</taxon>
        <taxon>rosids</taxon>
        <taxon>fabids</taxon>
        <taxon>Fabales</taxon>
        <taxon>Fabaceae</taxon>
        <taxon>Papilionoideae</taxon>
        <taxon>50 kb inversion clade</taxon>
        <taxon>NPAAA clade</taxon>
        <taxon>indigoferoid/millettioid clade</taxon>
        <taxon>Phaseoleae</taxon>
        <taxon>Psophocarpus</taxon>
    </lineage>
</organism>